<dbReference type="GO" id="GO:0016810">
    <property type="term" value="F:hydrolase activity, acting on carbon-nitrogen (but not peptide) bonds"/>
    <property type="evidence" value="ECO:0007669"/>
    <property type="project" value="InterPro"/>
</dbReference>
<feature type="region of interest" description="Disordered" evidence="3">
    <location>
        <begin position="71"/>
        <end position="103"/>
    </location>
</feature>
<dbReference type="SUPFAM" id="SSF88713">
    <property type="entry name" value="Glycoside hydrolase/deacetylase"/>
    <property type="match status" value="1"/>
</dbReference>
<name>Q0RYN2_RHOJR</name>
<dbReference type="PANTHER" id="PTHR10587:SF133">
    <property type="entry name" value="CHITIN DEACETYLASE 1-RELATED"/>
    <property type="match status" value="1"/>
</dbReference>
<proteinExistence type="predicted"/>
<evidence type="ECO:0000313" key="6">
    <source>
        <dbReference type="Proteomes" id="UP000008710"/>
    </source>
</evidence>
<organism evidence="5 6">
    <name type="scientific">Rhodococcus jostii (strain RHA1)</name>
    <dbReference type="NCBI Taxonomy" id="101510"/>
    <lineage>
        <taxon>Bacteria</taxon>
        <taxon>Bacillati</taxon>
        <taxon>Actinomycetota</taxon>
        <taxon>Actinomycetes</taxon>
        <taxon>Mycobacteriales</taxon>
        <taxon>Nocardiaceae</taxon>
        <taxon>Rhodococcus</taxon>
    </lineage>
</organism>
<dbReference type="GO" id="GO:0016020">
    <property type="term" value="C:membrane"/>
    <property type="evidence" value="ECO:0007669"/>
    <property type="project" value="TreeGrafter"/>
</dbReference>
<dbReference type="Gene3D" id="3.20.20.370">
    <property type="entry name" value="Glycoside hydrolase/deacetylase"/>
    <property type="match status" value="1"/>
</dbReference>
<evidence type="ECO:0000256" key="1">
    <source>
        <dbReference type="ARBA" id="ARBA00022723"/>
    </source>
</evidence>
<gene>
    <name evidence="5" type="ordered locus">RHA1_ro08560</name>
</gene>
<evidence type="ECO:0000259" key="4">
    <source>
        <dbReference type="PROSITE" id="PS51677"/>
    </source>
</evidence>
<dbReference type="EMBL" id="CP000432">
    <property type="protein sequence ID" value="ABG99604.1"/>
    <property type="molecule type" value="Genomic_DNA"/>
</dbReference>
<dbReference type="Pfam" id="PF01522">
    <property type="entry name" value="Polysacc_deac_1"/>
    <property type="match status" value="1"/>
</dbReference>
<dbReference type="InterPro" id="IPR019546">
    <property type="entry name" value="TAT_signal_bac_arc"/>
</dbReference>
<dbReference type="InterPro" id="IPR011330">
    <property type="entry name" value="Glyco_hydro/deAcase_b/a-brl"/>
</dbReference>
<geneLocation type="plasmid" evidence="5 6">
    <name>pRHL1</name>
</geneLocation>
<protein>
    <submittedName>
        <fullName evidence="5">Probable deacetylase</fullName>
        <ecNumber evidence="5">3.5.1.-</ecNumber>
    </submittedName>
</protein>
<accession>Q0RYN2</accession>
<evidence type="ECO:0000256" key="3">
    <source>
        <dbReference type="SAM" id="MobiDB-lite"/>
    </source>
</evidence>
<dbReference type="HOGENOM" id="CLU_021264_9_1_11"/>
<dbReference type="PROSITE" id="PS51677">
    <property type="entry name" value="NODB"/>
    <property type="match status" value="1"/>
</dbReference>
<dbReference type="InterPro" id="IPR050248">
    <property type="entry name" value="Polysacc_deacetylase_ArnD"/>
</dbReference>
<dbReference type="KEGG" id="rha:RHA1_ro08560"/>
<feature type="region of interest" description="Disordered" evidence="3">
    <location>
        <begin position="1"/>
        <end position="26"/>
    </location>
</feature>
<dbReference type="InterPro" id="IPR002509">
    <property type="entry name" value="NODB_dom"/>
</dbReference>
<reference evidence="6" key="1">
    <citation type="journal article" date="2006" name="Proc. Natl. Acad. Sci. U.S.A.">
        <title>The complete genome of Rhodococcus sp. RHA1 provides insights into a catabolic powerhouse.</title>
        <authorList>
            <person name="McLeod M.P."/>
            <person name="Warren R.L."/>
            <person name="Hsiao W.W.L."/>
            <person name="Araki N."/>
            <person name="Myhre M."/>
            <person name="Fernandes C."/>
            <person name="Miyazawa D."/>
            <person name="Wong W."/>
            <person name="Lillquist A.L."/>
            <person name="Wang D."/>
            <person name="Dosanjh M."/>
            <person name="Hara H."/>
            <person name="Petrescu A."/>
            <person name="Morin R.D."/>
            <person name="Yang G."/>
            <person name="Stott J.M."/>
            <person name="Schein J.E."/>
            <person name="Shin H."/>
            <person name="Smailus D."/>
            <person name="Siddiqui A.S."/>
            <person name="Marra M.A."/>
            <person name="Jones S.J.M."/>
            <person name="Holt R."/>
            <person name="Brinkman F.S.L."/>
            <person name="Miyauchi K."/>
            <person name="Fukuda M."/>
            <person name="Davies J.E."/>
            <person name="Mohn W.W."/>
            <person name="Eltis L.D."/>
        </authorList>
    </citation>
    <scope>NUCLEOTIDE SEQUENCE [LARGE SCALE GENOMIC DNA]</scope>
    <source>
        <strain evidence="6">RHA1</strain>
    </source>
</reference>
<feature type="compositionally biased region" description="Pro residues" evidence="3">
    <location>
        <begin position="88"/>
        <end position="101"/>
    </location>
</feature>
<dbReference type="EC" id="3.5.1.-" evidence="5"/>
<dbReference type="NCBIfam" id="TIGR01409">
    <property type="entry name" value="TAT_signal_seq"/>
    <property type="match status" value="1"/>
</dbReference>
<feature type="compositionally biased region" description="Low complexity" evidence="3">
    <location>
        <begin position="73"/>
        <end position="87"/>
    </location>
</feature>
<keyword evidence="5" id="KW-0614">Plasmid</keyword>
<keyword evidence="2 5" id="KW-0378">Hydrolase</keyword>
<dbReference type="PANTHER" id="PTHR10587">
    <property type="entry name" value="GLYCOSYL TRANSFERASE-RELATED"/>
    <property type="match status" value="1"/>
</dbReference>
<sequence length="312" mass="33730">MDATRAAVRRNQYGGTPRQGGGPHWWSPRRTPSTFIAHPYNAAVDRRQFLTLAAATVVGAAGCSISNAETPGTAVPDPADPGVAPTPVASPPPAVLPPPPAGSRIQLPGGGTLTALPGNGDLLALTVDDGVNSDVVRLYTQFAQDTGVRLTYFVNGQYDSWTDNATLLRPLVDSGQIQLGNHTWSHPDLTTVSKSRIADELTKNHKFLKTTYGVDAAPYFRPPYGKHNATVDSVAADLGYTVPTLWYSSLSDSSLITEDYILQMANQYFTPQTIVIGHLNYLPVTHVYPQLVEIIRNRNLRTVTLNDVFVKP</sequence>
<dbReference type="CDD" id="cd10917">
    <property type="entry name" value="CE4_NodB_like_6s_7s"/>
    <property type="match status" value="1"/>
</dbReference>
<dbReference type="Proteomes" id="UP000008710">
    <property type="component" value="Plasmid pRHL1"/>
</dbReference>
<feature type="domain" description="NodB homology" evidence="4">
    <location>
        <begin position="121"/>
        <end position="303"/>
    </location>
</feature>
<evidence type="ECO:0000313" key="5">
    <source>
        <dbReference type="EMBL" id="ABG99604.1"/>
    </source>
</evidence>
<dbReference type="GO" id="GO:0046872">
    <property type="term" value="F:metal ion binding"/>
    <property type="evidence" value="ECO:0007669"/>
    <property type="project" value="UniProtKB-KW"/>
</dbReference>
<dbReference type="AlphaFoldDB" id="Q0RYN2"/>
<dbReference type="GO" id="GO:0005975">
    <property type="term" value="P:carbohydrate metabolic process"/>
    <property type="evidence" value="ECO:0007669"/>
    <property type="project" value="InterPro"/>
</dbReference>
<keyword evidence="1" id="KW-0479">Metal-binding</keyword>
<evidence type="ECO:0000256" key="2">
    <source>
        <dbReference type="ARBA" id="ARBA00022801"/>
    </source>
</evidence>